<reference evidence="1 2" key="1">
    <citation type="submission" date="2021-01" db="EMBL/GenBank/DDBJ databases">
        <title>Streptomyces acididurans sp. nov., isolated from a peat swamp forest soil.</title>
        <authorList>
            <person name="Chantavorakit T."/>
            <person name="Duangmal K."/>
        </authorList>
    </citation>
    <scope>NUCLEOTIDE SEQUENCE [LARGE SCALE GENOMIC DNA]</scope>
    <source>
        <strain evidence="1 2">KK5PA1</strain>
    </source>
</reference>
<dbReference type="RefSeq" id="WP_205356421.1">
    <property type="nucleotide sequence ID" value="NZ_JADKYB010000004.1"/>
</dbReference>
<evidence type="ECO:0000313" key="2">
    <source>
        <dbReference type="Proteomes" id="UP000749040"/>
    </source>
</evidence>
<proteinExistence type="predicted"/>
<dbReference type="EMBL" id="JADKYB010000004">
    <property type="protein sequence ID" value="MBM9504535.1"/>
    <property type="molecule type" value="Genomic_DNA"/>
</dbReference>
<evidence type="ECO:0000313" key="1">
    <source>
        <dbReference type="EMBL" id="MBM9504535.1"/>
    </source>
</evidence>
<accession>A0ABS2TMG5</accession>
<organism evidence="1 2">
    <name type="scientific">Actinacidiphila acididurans</name>
    <dbReference type="NCBI Taxonomy" id="2784346"/>
    <lineage>
        <taxon>Bacteria</taxon>
        <taxon>Bacillati</taxon>
        <taxon>Actinomycetota</taxon>
        <taxon>Actinomycetes</taxon>
        <taxon>Kitasatosporales</taxon>
        <taxon>Streptomycetaceae</taxon>
        <taxon>Actinacidiphila</taxon>
    </lineage>
</organism>
<comment type="caution">
    <text evidence="1">The sequence shown here is derived from an EMBL/GenBank/DDBJ whole genome shotgun (WGS) entry which is preliminary data.</text>
</comment>
<keyword evidence="2" id="KW-1185">Reference proteome</keyword>
<name>A0ABS2TMG5_9ACTN</name>
<sequence length="87" mass="9464">MGVNLHRVRGDLSGAQWGYCRYCEREVEMRAQSVLRARGGAVLFPDGYLVPHHTRTGPAYSLVLCVGSYTAPTDPPPEETEEGAADA</sequence>
<protein>
    <submittedName>
        <fullName evidence="1">Uncharacterized protein</fullName>
    </submittedName>
</protein>
<dbReference type="Proteomes" id="UP000749040">
    <property type="component" value="Unassembled WGS sequence"/>
</dbReference>
<gene>
    <name evidence="1" type="ORF">ITX44_08300</name>
</gene>